<organism evidence="8 9">
    <name type="scientific">Weissella viridescens</name>
    <name type="common">Lactobacillus viridescens</name>
    <dbReference type="NCBI Taxonomy" id="1629"/>
    <lineage>
        <taxon>Bacteria</taxon>
        <taxon>Bacillati</taxon>
        <taxon>Bacillota</taxon>
        <taxon>Bacilli</taxon>
        <taxon>Lactobacillales</taxon>
        <taxon>Lactobacillaceae</taxon>
        <taxon>Weissella</taxon>
    </lineage>
</organism>
<evidence type="ECO:0000259" key="7">
    <source>
        <dbReference type="PROSITE" id="PS50928"/>
    </source>
</evidence>
<dbReference type="InterPro" id="IPR035906">
    <property type="entry name" value="MetI-like_sf"/>
</dbReference>
<feature type="transmembrane region" description="Helical" evidence="6">
    <location>
        <begin position="20"/>
        <end position="42"/>
    </location>
</feature>
<accession>A0A380NY54</accession>
<sequence length="100" mass="10868">MQAFISEYGSQILTKSGQHIYISAIALFFGIIVAVPAGIALTRANKLANPIINVVSALQTIPSLALLTLMLPIFGIGRTPAIIALFIYSYFPFCVIRIWV</sequence>
<dbReference type="GO" id="GO:0055085">
    <property type="term" value="P:transmembrane transport"/>
    <property type="evidence" value="ECO:0007669"/>
    <property type="project" value="InterPro"/>
</dbReference>
<feature type="transmembrane region" description="Helical" evidence="6">
    <location>
        <begin position="54"/>
        <end position="75"/>
    </location>
</feature>
<dbReference type="SUPFAM" id="SSF161098">
    <property type="entry name" value="MetI-like"/>
    <property type="match status" value="1"/>
</dbReference>
<gene>
    <name evidence="8" type="primary">yehW_1</name>
    <name evidence="8" type="ORF">NCTC13645_00388</name>
</gene>
<dbReference type="AlphaFoldDB" id="A0A380NY54"/>
<feature type="transmembrane region" description="Helical" evidence="6">
    <location>
        <begin position="81"/>
        <end position="99"/>
    </location>
</feature>
<evidence type="ECO:0000313" key="9">
    <source>
        <dbReference type="Proteomes" id="UP000254621"/>
    </source>
</evidence>
<dbReference type="PROSITE" id="PS50928">
    <property type="entry name" value="ABC_TM1"/>
    <property type="match status" value="1"/>
</dbReference>
<dbReference type="GO" id="GO:0016020">
    <property type="term" value="C:membrane"/>
    <property type="evidence" value="ECO:0007669"/>
    <property type="project" value="UniProtKB-SubCell"/>
</dbReference>
<evidence type="ECO:0000256" key="4">
    <source>
        <dbReference type="ARBA" id="ARBA00022989"/>
    </source>
</evidence>
<dbReference type="InterPro" id="IPR000515">
    <property type="entry name" value="MetI-like"/>
</dbReference>
<proteinExistence type="predicted"/>
<dbReference type="PANTHER" id="PTHR30177:SF28">
    <property type="entry name" value="CHOLINE TRANSPORT SYSTEM PERMEASE PROTEIN OPUBB"/>
    <property type="match status" value="1"/>
</dbReference>
<keyword evidence="2" id="KW-0813">Transport</keyword>
<protein>
    <submittedName>
        <fullName evidence="8">Osmoprotectant uptake system permease protein yehW</fullName>
    </submittedName>
</protein>
<dbReference type="GO" id="GO:0031460">
    <property type="term" value="P:glycine betaine transport"/>
    <property type="evidence" value="ECO:0007669"/>
    <property type="project" value="TreeGrafter"/>
</dbReference>
<name>A0A380NY54_WEIVI</name>
<evidence type="ECO:0000256" key="3">
    <source>
        <dbReference type="ARBA" id="ARBA00022692"/>
    </source>
</evidence>
<evidence type="ECO:0000313" key="8">
    <source>
        <dbReference type="EMBL" id="SUP52496.1"/>
    </source>
</evidence>
<dbReference type="PANTHER" id="PTHR30177">
    <property type="entry name" value="GLYCINE BETAINE/L-PROLINE TRANSPORT SYSTEM PERMEASE PROTEIN PROW"/>
    <property type="match status" value="1"/>
</dbReference>
<keyword evidence="3 6" id="KW-0812">Transmembrane</keyword>
<dbReference type="Gene3D" id="1.10.3720.10">
    <property type="entry name" value="MetI-like"/>
    <property type="match status" value="1"/>
</dbReference>
<keyword evidence="5 6" id="KW-0472">Membrane</keyword>
<dbReference type="InterPro" id="IPR051204">
    <property type="entry name" value="ABC_transp_perm/SBD"/>
</dbReference>
<evidence type="ECO:0000256" key="2">
    <source>
        <dbReference type="ARBA" id="ARBA00022448"/>
    </source>
</evidence>
<reference evidence="8 9" key="1">
    <citation type="submission" date="2018-06" db="EMBL/GenBank/DDBJ databases">
        <authorList>
            <consortium name="Pathogen Informatics"/>
            <person name="Doyle S."/>
        </authorList>
    </citation>
    <scope>NUCLEOTIDE SEQUENCE [LARGE SCALE GENOMIC DNA]</scope>
    <source>
        <strain evidence="8 9">NCTC13645</strain>
    </source>
</reference>
<dbReference type="Proteomes" id="UP000254621">
    <property type="component" value="Unassembled WGS sequence"/>
</dbReference>
<feature type="domain" description="ABC transmembrane type-1" evidence="7">
    <location>
        <begin position="16"/>
        <end position="100"/>
    </location>
</feature>
<evidence type="ECO:0000256" key="1">
    <source>
        <dbReference type="ARBA" id="ARBA00004141"/>
    </source>
</evidence>
<evidence type="ECO:0000256" key="6">
    <source>
        <dbReference type="SAM" id="Phobius"/>
    </source>
</evidence>
<comment type="subcellular location">
    <subcellularLocation>
        <location evidence="1">Membrane</location>
        <topology evidence="1">Multi-pass membrane protein</topology>
    </subcellularLocation>
</comment>
<keyword evidence="4 6" id="KW-1133">Transmembrane helix</keyword>
<evidence type="ECO:0000256" key="5">
    <source>
        <dbReference type="ARBA" id="ARBA00023136"/>
    </source>
</evidence>
<dbReference type="EMBL" id="UHIV01000001">
    <property type="protein sequence ID" value="SUP52496.1"/>
    <property type="molecule type" value="Genomic_DNA"/>
</dbReference>